<evidence type="ECO:0000256" key="1">
    <source>
        <dbReference type="SAM" id="MobiDB-lite"/>
    </source>
</evidence>
<dbReference type="PATRIC" id="fig|710421.3.peg.1282"/>
<dbReference type="EMBL" id="CP003053">
    <property type="protein sequence ID" value="AFM16081.1"/>
    <property type="molecule type" value="Genomic_DNA"/>
</dbReference>
<protein>
    <submittedName>
        <fullName evidence="2">VCBS repeat-containing protein</fullName>
    </submittedName>
</protein>
<proteinExistence type="predicted"/>
<feature type="region of interest" description="Disordered" evidence="1">
    <location>
        <begin position="725"/>
        <end position="769"/>
    </location>
</feature>
<dbReference type="STRING" id="710421.Mycch_1273"/>
<evidence type="ECO:0000313" key="3">
    <source>
        <dbReference type="Proteomes" id="UP000006057"/>
    </source>
</evidence>
<feature type="compositionally biased region" description="Acidic residues" evidence="1">
    <location>
        <begin position="77"/>
        <end position="99"/>
    </location>
</feature>
<name>I4BFM4_MYCCN</name>
<feature type="region of interest" description="Disordered" evidence="1">
    <location>
        <begin position="513"/>
        <end position="540"/>
    </location>
</feature>
<dbReference type="eggNOG" id="COG4932">
    <property type="taxonomic scope" value="Bacteria"/>
</dbReference>
<organism evidence="2 3">
    <name type="scientific">Mycolicibacterium chubuense (strain NBB4)</name>
    <name type="common">Mycobacterium chubuense</name>
    <dbReference type="NCBI Taxonomy" id="710421"/>
    <lineage>
        <taxon>Bacteria</taxon>
        <taxon>Bacillati</taxon>
        <taxon>Actinomycetota</taxon>
        <taxon>Actinomycetes</taxon>
        <taxon>Mycobacteriales</taxon>
        <taxon>Mycobacteriaceae</taxon>
        <taxon>Mycolicibacterium</taxon>
    </lineage>
</organism>
<reference evidence="2 3" key="1">
    <citation type="submission" date="2012-06" db="EMBL/GenBank/DDBJ databases">
        <title>Complete sequence of chromosome of Mycobacterium chubuense NBB4.</title>
        <authorList>
            <consortium name="US DOE Joint Genome Institute"/>
            <person name="Lucas S."/>
            <person name="Han J."/>
            <person name="Lapidus A."/>
            <person name="Cheng J.-F."/>
            <person name="Goodwin L."/>
            <person name="Pitluck S."/>
            <person name="Peters L."/>
            <person name="Mikhailova N."/>
            <person name="Teshima H."/>
            <person name="Detter J.C."/>
            <person name="Han C."/>
            <person name="Tapia R."/>
            <person name="Land M."/>
            <person name="Hauser L."/>
            <person name="Kyrpides N."/>
            <person name="Ivanova N."/>
            <person name="Pagani I."/>
            <person name="Mattes T."/>
            <person name="Holmes A."/>
            <person name="Rutledge P."/>
            <person name="Paulsen I."/>
            <person name="Coleman N."/>
            <person name="Woyke T."/>
        </authorList>
    </citation>
    <scope>NUCLEOTIDE SEQUENCE [LARGE SCALE GENOMIC DNA]</scope>
    <source>
        <strain evidence="2 3">NBB4</strain>
    </source>
</reference>
<feature type="compositionally biased region" description="Low complexity" evidence="1">
    <location>
        <begin position="33"/>
        <end position="52"/>
    </location>
</feature>
<keyword evidence="3" id="KW-1185">Reference proteome</keyword>
<dbReference type="HOGENOM" id="CLU_240377_0_0_11"/>
<dbReference type="SUPFAM" id="SSF69304">
    <property type="entry name" value="Tricorn protease N-terminal domain"/>
    <property type="match status" value="1"/>
</dbReference>
<feature type="region of interest" description="Disordered" evidence="1">
    <location>
        <begin position="831"/>
        <end position="869"/>
    </location>
</feature>
<gene>
    <name evidence="2" type="ordered locus">Mycch_1273</name>
</gene>
<evidence type="ECO:0000313" key="2">
    <source>
        <dbReference type="EMBL" id="AFM16081.1"/>
    </source>
</evidence>
<dbReference type="InterPro" id="IPR013783">
    <property type="entry name" value="Ig-like_fold"/>
</dbReference>
<dbReference type="SUPFAM" id="SSF63829">
    <property type="entry name" value="Calcium-dependent phosphotriesterase"/>
    <property type="match status" value="1"/>
</dbReference>
<dbReference type="InterPro" id="IPR010221">
    <property type="entry name" value="VCBS_dom"/>
</dbReference>
<dbReference type="Gene3D" id="2.60.40.10">
    <property type="entry name" value="Immunoglobulins"/>
    <property type="match status" value="1"/>
</dbReference>
<feature type="compositionally biased region" description="Polar residues" evidence="1">
    <location>
        <begin position="835"/>
        <end position="865"/>
    </location>
</feature>
<feature type="compositionally biased region" description="Acidic residues" evidence="1">
    <location>
        <begin position="109"/>
        <end position="133"/>
    </location>
</feature>
<dbReference type="Pfam" id="PF17963">
    <property type="entry name" value="Big_9"/>
    <property type="match status" value="8"/>
</dbReference>
<dbReference type="KEGG" id="mcb:Mycch_1273"/>
<dbReference type="Proteomes" id="UP000006057">
    <property type="component" value="Chromosome"/>
</dbReference>
<accession>I4BFM4</accession>
<feature type="compositionally biased region" description="Polar residues" evidence="1">
    <location>
        <begin position="62"/>
        <end position="71"/>
    </location>
</feature>
<dbReference type="NCBIfam" id="TIGR01965">
    <property type="entry name" value="VCBS_repeat"/>
    <property type="match status" value="7"/>
</dbReference>
<sequence precursor="true">MGVVMGHARYIGRVGALAVALGIGSAIASPGGIAWAEPDSGPSASADASAGGQASGGAGSDTSESAGSNAQSGSGDSDTESAADDAAEPDDAVTDDDTVADGVDSAGDATDDSAADIEGAEEQPDVEDTDVAQDDSGPAAVEESTDTAGDTAVEQAPTRTSARHRLSETTAPVAKHESIESSAPATVEAATDDQSTPSDPPAPLSRVAPLPRASVTASEAGDSAPLPSSTAVESGAMTTTLLSALLLPGAPGVPAAPADTPLVWGLLAFARRQSGQQARQIGSAGTQVTSGELLDAAAEDNNPPTGRAVVGSPSWFSGKVTGRVIGSDPDRDRLTYSGSTDTGKGTVVVAANGRFTYTPTAEARHAAAQTGASEHDLTDTFTVAVDDGNGGVTPVSVTVRISPFNQRPTSSASVDRPDMGTGVVTGTIETADPDGDSVTYVASDPGKGFVEINDDGTFAYTPTEAAREAASARPGRAADRTDRFTVTVDDGHGGFQTVAVTVAIAAIDNSAPEPVQVDTSTPNPFSGSVRGRLIATDPDGDRLTFSGTTSTAKGTVTVAPSGRFIYTPTAAARHAAAADGASDEDKTDVFDITVVDAYGGTAVVPVVVNVAPLNSAPTRARASAGAPDADTGAVAITVTARDADNDALSVSAPDTDKGGVVDNGDGTFTYTPTVAARLAAGADGASNDDMLDTVTFTVDDGHGGTATASVTVAIVPLAAVVNHDPTDGAYEAGEPDSDAKVTGQVTATDPDGDDLTYSGPDTSTKGGAVTVNADGTFDYTPSDDARHAASALGASTADQQDTFTVTVSDGQGGTLAVPVTVAILPKNTAPDGSYTAGQPDSNGKISGAVTSTDADGDTRTYSAPGTSAKGGTVHVNADGTFTYTPSAAARENAAKAGATTADKTDSFVVTVDDGHVGGATTVTVSVAILPAPNSAPTNGKATVGQPGTDGKVSGTVTATDANGDPLSYSGPVTSARGGTVLVNANGTFLYSPSDDARHAASALGATTADKQDTFTVTVSDGRGGTLEVPVTVAVLPKNAAPTGSYAAGAPDSNGVVTGTVTSADADGDTRTYSGPATSAKGGTVTLNPTTGAFTYTPTAAAREQATQSPGVDTDTFTVTVSDGHGGSTPVEVTVTIAPNVVTSDSVSGVPFSGVIAAPGGTLYEITTDASSLAGSGSTYVSVLTADGRVLTTAEVPGQPAHLVTEARPDGTLLVTTTDVQAQKTYFTAVGSAGQATTVKTVDGASYYFPATASNGTIFTLITLQDEQNAFHFSLVRIAPDNTVTTYALNTSATGPVGAYSPPVVGPDGAAYVLSADAATQQASIFVVRPDGSSFSTSPISVLQATPIVVGADGTAYAAALTINEAAQQYETTIVTIKGSDVTTRSVVGLPASQLIAAPDGSVLLTVTDVTSEQYSLVRITPTGITSSATASGLVESWPQVAADGTAYLTGSGDAAQVTVLRPDGSSLIVELPGDPIQGQVSQFGITGIGPDNKAYIPVSLGDGFGVAVVGASGLETTYPIDGFPTQAPVFDANGHAIQTVDTGLGSTQLVVLSTGATSTALAGSAAQSQGIVPSVVVGPEGTAFLLTTYADGTVHGLAFNPDGTTVGTFTDHGTVALVLKLGGLQGYSGSQFVFGPDGTAYVTVDDVDNTSSTAAYTKATVYAMNATGVTKVAEVADAYGLAVTVAPDGTVYLSTTTGDLTGGFTTTVRAISTTDAL</sequence>
<dbReference type="GO" id="GO:0005975">
    <property type="term" value="P:carbohydrate metabolic process"/>
    <property type="evidence" value="ECO:0007669"/>
    <property type="project" value="UniProtKB-ARBA"/>
</dbReference>
<feature type="region of interest" description="Disordered" evidence="1">
    <location>
        <begin position="1066"/>
        <end position="1085"/>
    </location>
</feature>
<feature type="region of interest" description="Disordered" evidence="1">
    <location>
        <begin position="33"/>
        <end position="231"/>
    </location>
</feature>
<feature type="compositionally biased region" description="Polar residues" evidence="1">
    <location>
        <begin position="517"/>
        <end position="526"/>
    </location>
</feature>